<feature type="signal peptide" evidence="17">
    <location>
        <begin position="1"/>
        <end position="27"/>
    </location>
</feature>
<evidence type="ECO:0000256" key="16">
    <source>
        <dbReference type="PROSITE-ProRule" id="PRU00152"/>
    </source>
</evidence>
<dbReference type="EMBL" id="LGVR01000061">
    <property type="protein sequence ID" value="KOA84878.1"/>
    <property type="molecule type" value="Genomic_DNA"/>
</dbReference>
<keyword evidence="12" id="KW-0204">Cytolysis</keyword>
<evidence type="ECO:0000256" key="2">
    <source>
        <dbReference type="ARBA" id="ARBA00012018"/>
    </source>
</evidence>
<evidence type="ECO:0000256" key="9">
    <source>
        <dbReference type="ARBA" id="ARBA00022801"/>
    </source>
</evidence>
<evidence type="ECO:0000256" key="14">
    <source>
        <dbReference type="ARBA" id="ARBA00031285"/>
    </source>
</evidence>
<dbReference type="GO" id="GO:0090729">
    <property type="term" value="F:toxin activity"/>
    <property type="evidence" value="ECO:0007669"/>
    <property type="project" value="UniProtKB-KW"/>
</dbReference>
<keyword evidence="6" id="KW-0479">Metal-binding</keyword>
<evidence type="ECO:0000259" key="19">
    <source>
        <dbReference type="PROSITE" id="PS51346"/>
    </source>
</evidence>
<dbReference type="InterPro" id="IPR029002">
    <property type="entry name" value="PLPC/GPLD1"/>
</dbReference>
<evidence type="ECO:0000256" key="15">
    <source>
        <dbReference type="ARBA" id="ARBA00047492"/>
    </source>
</evidence>
<keyword evidence="10" id="KW-0862">Zinc</keyword>
<dbReference type="Gene3D" id="1.10.575.10">
    <property type="entry name" value="P1 Nuclease"/>
    <property type="match status" value="1"/>
</dbReference>
<gene>
    <name evidence="20" type="ORF">ADU74_10490</name>
</gene>
<evidence type="ECO:0000256" key="1">
    <source>
        <dbReference type="ARBA" id="ARBA00001913"/>
    </source>
</evidence>
<keyword evidence="11" id="KW-0106">Calcium</keyword>
<evidence type="ECO:0000256" key="4">
    <source>
        <dbReference type="ARBA" id="ARBA00022525"/>
    </source>
</evidence>
<feature type="domain" description="PLAT" evidence="18">
    <location>
        <begin position="283"/>
        <end position="399"/>
    </location>
</feature>
<dbReference type="Proteomes" id="UP000037540">
    <property type="component" value="Unassembled WGS sequence"/>
</dbReference>
<comment type="caution">
    <text evidence="20">The sequence shown here is derived from an EMBL/GenBank/DDBJ whole genome shotgun (WGS) entry which is preliminary data.</text>
</comment>
<dbReference type="Pfam" id="PF01477">
    <property type="entry name" value="PLAT"/>
    <property type="match status" value="1"/>
</dbReference>
<comment type="catalytic activity">
    <reaction evidence="15">
        <text>a 1,2-diacyl-sn-glycero-3-phosphocholine + H2O = phosphocholine + a 1,2-diacyl-sn-glycerol + H(+)</text>
        <dbReference type="Rhea" id="RHEA:10604"/>
        <dbReference type="ChEBI" id="CHEBI:15377"/>
        <dbReference type="ChEBI" id="CHEBI:15378"/>
        <dbReference type="ChEBI" id="CHEBI:17815"/>
        <dbReference type="ChEBI" id="CHEBI:57643"/>
        <dbReference type="ChEBI" id="CHEBI:295975"/>
        <dbReference type="EC" id="3.1.4.3"/>
    </reaction>
</comment>
<dbReference type="Gene3D" id="2.60.60.20">
    <property type="entry name" value="PLAT/LH2 domain"/>
    <property type="match status" value="1"/>
</dbReference>
<dbReference type="SUPFAM" id="SSF48537">
    <property type="entry name" value="Phospholipase C/P1 nuclease"/>
    <property type="match status" value="1"/>
</dbReference>
<evidence type="ECO:0000256" key="17">
    <source>
        <dbReference type="SAM" id="SignalP"/>
    </source>
</evidence>
<dbReference type="InterPro" id="IPR001024">
    <property type="entry name" value="PLAT/LH2_dom"/>
</dbReference>
<keyword evidence="8" id="KW-0354">Hemolysis</keyword>
<accession>A0A9Q1ZAL7</accession>
<dbReference type="PROSITE" id="PS51346">
    <property type="entry name" value="PROKAR_ZN_DEPEND_PLPC_2"/>
    <property type="match status" value="1"/>
</dbReference>
<comment type="cofactor">
    <cofactor evidence="1">
        <name>Ca(2+)</name>
        <dbReference type="ChEBI" id="CHEBI:29108"/>
    </cofactor>
</comment>
<dbReference type="PROSITE" id="PS50095">
    <property type="entry name" value="PLAT"/>
    <property type="match status" value="1"/>
</dbReference>
<dbReference type="GO" id="GO:0008270">
    <property type="term" value="F:zinc ion binding"/>
    <property type="evidence" value="ECO:0007669"/>
    <property type="project" value="InterPro"/>
</dbReference>
<feature type="domain" description="Zn-dependent PLC" evidence="19">
    <location>
        <begin position="25"/>
        <end position="277"/>
    </location>
</feature>
<evidence type="ECO:0000256" key="8">
    <source>
        <dbReference type="ARBA" id="ARBA00022735"/>
    </source>
</evidence>
<evidence type="ECO:0000313" key="21">
    <source>
        <dbReference type="Proteomes" id="UP000037540"/>
    </source>
</evidence>
<evidence type="ECO:0000259" key="18">
    <source>
        <dbReference type="PROSITE" id="PS50095"/>
    </source>
</evidence>
<comment type="caution">
    <text evidence="16">Lacks conserved residue(s) required for the propagation of feature annotation.</text>
</comment>
<dbReference type="PRINTS" id="PR00479">
    <property type="entry name" value="PRPHPHLPASEC"/>
</dbReference>
<dbReference type="CDD" id="cd11009">
    <property type="entry name" value="Zn_dep_PLPC"/>
    <property type="match status" value="1"/>
</dbReference>
<dbReference type="InterPro" id="IPR008947">
    <property type="entry name" value="PLipase_C/P1_nuclease_dom_sf"/>
</dbReference>
<dbReference type="OrthoDB" id="1937927at2"/>
<organism evidence="20 21">
    <name type="scientific">Clostridium botulinum</name>
    <dbReference type="NCBI Taxonomy" id="1491"/>
    <lineage>
        <taxon>Bacteria</taxon>
        <taxon>Bacillati</taxon>
        <taxon>Bacillota</taxon>
        <taxon>Clostridia</taxon>
        <taxon>Eubacteriales</taxon>
        <taxon>Clostridiaceae</taxon>
        <taxon>Clostridium</taxon>
    </lineage>
</organism>
<dbReference type="GO" id="GO:0031640">
    <property type="term" value="P:killing of cells of another organism"/>
    <property type="evidence" value="ECO:0007669"/>
    <property type="project" value="UniProtKB-KW"/>
</dbReference>
<dbReference type="SUPFAM" id="SSF49723">
    <property type="entry name" value="Lipase/lipooxygenase domain (PLAT/LH2 domain)"/>
    <property type="match status" value="1"/>
</dbReference>
<evidence type="ECO:0000313" key="20">
    <source>
        <dbReference type="EMBL" id="KOA84878.1"/>
    </source>
</evidence>
<sequence length="399" mass="46404">MNKRKITTLICSLALAFTLFSTNKAYGWDGKADGTGTHALIVTQAVEMIKNDTIDNAPPSVQKNFEILQSYLKKLQHGSTYPDYDPTAYKLYQDHFWDPDTDHNFTQDNKWYLSYAINQTGESQLRKLFALAKDEWKKGNYENSVWLLGKGLHYFGDFTTPYHPANVTAVDSTGHVKFETYVEERKDKYKINTIGNEVNKDFYSDTLKNTNLDNWITDFSKFWAKKSKKEYYTHASMSHSWKEWDIGATNAMHNSQIGSAGIIYRFLNEVSGTIQNTEDSNVKEIMLVIKTSNEDKAGTDHTIYFGLETNQGKKYEWTLDNPGNDFEKNQEDTYRILLKNSKIDLKDISKTWIRKEKYGKIRDDWKPEYVKVIINSSVKYESNINKWFGNNKTFYINNK</sequence>
<keyword evidence="5" id="KW-0800">Toxin</keyword>
<evidence type="ECO:0000256" key="13">
    <source>
        <dbReference type="ARBA" id="ARBA00023026"/>
    </source>
</evidence>
<dbReference type="InterPro" id="IPR001531">
    <property type="entry name" value="Zn_PLipaseC"/>
</dbReference>
<feature type="chain" id="PRO_5040467811" description="Phospholipase C" evidence="17">
    <location>
        <begin position="28"/>
        <end position="399"/>
    </location>
</feature>
<dbReference type="InterPro" id="IPR036392">
    <property type="entry name" value="PLAT/LH2_dom_sf"/>
</dbReference>
<keyword evidence="13" id="KW-0843">Virulence</keyword>
<evidence type="ECO:0000256" key="10">
    <source>
        <dbReference type="ARBA" id="ARBA00022833"/>
    </source>
</evidence>
<dbReference type="EC" id="3.1.4.3" evidence="2"/>
<keyword evidence="9" id="KW-0378">Hydrolase</keyword>
<keyword evidence="4" id="KW-0964">Secreted</keyword>
<evidence type="ECO:0000256" key="5">
    <source>
        <dbReference type="ARBA" id="ARBA00022656"/>
    </source>
</evidence>
<dbReference type="AlphaFoldDB" id="A0A9Q1ZAL7"/>
<evidence type="ECO:0000256" key="6">
    <source>
        <dbReference type="ARBA" id="ARBA00022723"/>
    </source>
</evidence>
<keyword evidence="7 17" id="KW-0732">Signal</keyword>
<dbReference type="Pfam" id="PF00882">
    <property type="entry name" value="Zn_dep_PLPC"/>
    <property type="match status" value="1"/>
</dbReference>
<evidence type="ECO:0000256" key="7">
    <source>
        <dbReference type="ARBA" id="ARBA00022729"/>
    </source>
</evidence>
<dbReference type="GO" id="GO:0034480">
    <property type="term" value="F:phosphatidylcholine phospholipase C activity"/>
    <property type="evidence" value="ECO:0007669"/>
    <property type="project" value="UniProtKB-EC"/>
</dbReference>
<dbReference type="SMART" id="SM00770">
    <property type="entry name" value="Zn_dep_PLPC"/>
    <property type="match status" value="1"/>
</dbReference>
<dbReference type="CDD" id="cd00113">
    <property type="entry name" value="PLAT"/>
    <property type="match status" value="1"/>
</dbReference>
<evidence type="ECO:0000256" key="3">
    <source>
        <dbReference type="ARBA" id="ARBA00018391"/>
    </source>
</evidence>
<evidence type="ECO:0000256" key="11">
    <source>
        <dbReference type="ARBA" id="ARBA00022837"/>
    </source>
</evidence>
<evidence type="ECO:0000256" key="12">
    <source>
        <dbReference type="ARBA" id="ARBA00022852"/>
    </source>
</evidence>
<name>A0A9Q1ZAL7_CLOBO</name>
<reference evidence="20 21" key="1">
    <citation type="submission" date="2015-07" db="EMBL/GenBank/DDBJ databases">
        <title>Draft genome sequences of 17 French Clostridium botulinum group III.</title>
        <authorList>
            <person name="Woudstra C."/>
            <person name="Le Marechal C."/>
            <person name="Souillard R."/>
            <person name="Bayon-Auboyer M.-H."/>
            <person name="Dessouter D."/>
            <person name="Fach P."/>
        </authorList>
    </citation>
    <scope>NUCLEOTIDE SEQUENCE [LARGE SCALE GENOMIC DNA]</scope>
    <source>
        <strain evidence="20 21">12LNRI-CD</strain>
    </source>
</reference>
<dbReference type="RefSeq" id="WP_013720976.1">
    <property type="nucleotide sequence ID" value="NZ_LGVO01000063.1"/>
</dbReference>
<proteinExistence type="predicted"/>
<protein>
    <recommendedName>
        <fullName evidence="3">Phospholipase C</fullName>
        <ecNumber evidence="2">3.1.4.3</ecNumber>
    </recommendedName>
    <alternativeName>
        <fullName evidence="14">Phosphatidylcholine cholinephosphohydrolase</fullName>
    </alternativeName>
</protein>